<keyword evidence="5" id="KW-1185">Reference proteome</keyword>
<dbReference type="PROSITE" id="PS00517">
    <property type="entry name" value="RNASE_3_1"/>
    <property type="match status" value="1"/>
</dbReference>
<protein>
    <recommendedName>
        <fullName evidence="3">RNase III domain-containing protein</fullName>
    </recommendedName>
</protein>
<dbReference type="PANTHER" id="PTHR14950">
    <property type="entry name" value="DICER-RELATED"/>
    <property type="match status" value="1"/>
</dbReference>
<gene>
    <name evidence="4" type="ORF">JVT61DRAFT_5512</name>
</gene>
<dbReference type="Proteomes" id="UP000683000">
    <property type="component" value="Unassembled WGS sequence"/>
</dbReference>
<comment type="caution">
    <text evidence="4">The sequence shown here is derived from an EMBL/GenBank/DDBJ whole genome shotgun (WGS) entry which is preliminary data.</text>
</comment>
<feature type="compositionally biased region" description="Pro residues" evidence="2">
    <location>
        <begin position="323"/>
        <end position="332"/>
    </location>
</feature>
<reference evidence="4" key="1">
    <citation type="submission" date="2021-03" db="EMBL/GenBank/DDBJ databases">
        <title>Evolutionary innovations through gain and loss of genes in the ectomycorrhizal Boletales.</title>
        <authorList>
            <person name="Wu G."/>
            <person name="Miyauchi S."/>
            <person name="Morin E."/>
            <person name="Yang Z.-L."/>
            <person name="Xu J."/>
            <person name="Martin F.M."/>
        </authorList>
    </citation>
    <scope>NUCLEOTIDE SEQUENCE</scope>
    <source>
        <strain evidence="4">BR01</strain>
    </source>
</reference>
<dbReference type="GO" id="GO:0004525">
    <property type="term" value="F:ribonuclease III activity"/>
    <property type="evidence" value="ECO:0007669"/>
    <property type="project" value="InterPro"/>
</dbReference>
<dbReference type="SUPFAM" id="SSF69065">
    <property type="entry name" value="RNase III domain-like"/>
    <property type="match status" value="1"/>
</dbReference>
<dbReference type="Gene3D" id="1.10.1520.10">
    <property type="entry name" value="Ribonuclease III domain"/>
    <property type="match status" value="1"/>
</dbReference>
<dbReference type="InterPro" id="IPR000999">
    <property type="entry name" value="RNase_III_dom"/>
</dbReference>
<evidence type="ECO:0000256" key="2">
    <source>
        <dbReference type="SAM" id="MobiDB-lite"/>
    </source>
</evidence>
<dbReference type="CDD" id="cd00593">
    <property type="entry name" value="RIBOc"/>
    <property type="match status" value="1"/>
</dbReference>
<evidence type="ECO:0000259" key="3">
    <source>
        <dbReference type="PROSITE" id="PS50142"/>
    </source>
</evidence>
<dbReference type="PANTHER" id="PTHR14950:SF37">
    <property type="entry name" value="ENDORIBONUCLEASE DICER"/>
    <property type="match status" value="1"/>
</dbReference>
<dbReference type="GO" id="GO:0006396">
    <property type="term" value="P:RNA processing"/>
    <property type="evidence" value="ECO:0007669"/>
    <property type="project" value="InterPro"/>
</dbReference>
<dbReference type="EMBL" id="JAGFBS010000002">
    <property type="protein sequence ID" value="KAG6381114.1"/>
    <property type="molecule type" value="Genomic_DNA"/>
</dbReference>
<dbReference type="InterPro" id="IPR036389">
    <property type="entry name" value="RNase_III_sf"/>
</dbReference>
<feature type="domain" description="RNase III" evidence="3">
    <location>
        <begin position="11"/>
        <end position="130"/>
    </location>
</feature>
<evidence type="ECO:0000313" key="5">
    <source>
        <dbReference type="Proteomes" id="UP000683000"/>
    </source>
</evidence>
<keyword evidence="1" id="KW-0378">Hydrolase</keyword>
<evidence type="ECO:0000313" key="4">
    <source>
        <dbReference type="EMBL" id="KAG6381114.1"/>
    </source>
</evidence>
<dbReference type="PROSITE" id="PS50142">
    <property type="entry name" value="RNASE_3_2"/>
    <property type="match status" value="1"/>
</dbReference>
<proteinExistence type="predicted"/>
<dbReference type="SMART" id="SM00535">
    <property type="entry name" value="RIBOc"/>
    <property type="match status" value="1"/>
</dbReference>
<dbReference type="Pfam" id="PF00636">
    <property type="entry name" value="Ribonuclease_3"/>
    <property type="match status" value="1"/>
</dbReference>
<dbReference type="AlphaFoldDB" id="A0A8I2YX66"/>
<sequence>MVKPRKGPTIHGALQDAIVATINDPNYSFSLPKLSDWESIVSSSAGEKQRLEFVGDAVMHLSVALYLYRLFPDAAPGLYTNIRSAVNANATFTHLMVKAGAYELPSQSHTTKVAADSFEVIVAALYLERGFGDVCTWVQEQYAPLIAAARESYDKCLTTSDRIIPFLSTKRHWGPLDPTSTPLLKKIRLSSGRGSPRSTLMAQRVINRMKSKGKVKLRLPTKKSKLPLEMRLHSCELRTPVPQKQPPLVIDLTMDSDSGNGEAGPSSAMDASQPSFQPLAISRLCLPRSQPDVDPSSDQHSYKSTVFHCLPQHTSAPSLAIPHLPPDSPLSPAPSRTATPPDRATTITPQSTFEFFRRSGLSLPPPSDNIHIPSGSCRNPIVIDDSETEE</sequence>
<feature type="region of interest" description="Disordered" evidence="2">
    <location>
        <begin position="318"/>
        <end position="390"/>
    </location>
</feature>
<organism evidence="4 5">
    <name type="scientific">Boletus reticuloceps</name>
    <dbReference type="NCBI Taxonomy" id="495285"/>
    <lineage>
        <taxon>Eukaryota</taxon>
        <taxon>Fungi</taxon>
        <taxon>Dikarya</taxon>
        <taxon>Basidiomycota</taxon>
        <taxon>Agaricomycotina</taxon>
        <taxon>Agaricomycetes</taxon>
        <taxon>Agaricomycetidae</taxon>
        <taxon>Boletales</taxon>
        <taxon>Boletineae</taxon>
        <taxon>Boletaceae</taxon>
        <taxon>Boletoideae</taxon>
        <taxon>Boletus</taxon>
    </lineage>
</organism>
<accession>A0A8I2YX66</accession>
<feature type="region of interest" description="Disordered" evidence="2">
    <location>
        <begin position="253"/>
        <end position="273"/>
    </location>
</feature>
<dbReference type="OrthoDB" id="416741at2759"/>
<evidence type="ECO:0000256" key="1">
    <source>
        <dbReference type="ARBA" id="ARBA00022801"/>
    </source>
</evidence>
<name>A0A8I2YX66_9AGAM</name>